<feature type="transmembrane region" description="Helical" evidence="6">
    <location>
        <begin position="864"/>
        <end position="887"/>
    </location>
</feature>
<dbReference type="AlphaFoldDB" id="A0A011WL26"/>
<feature type="transmembrane region" description="Helical" evidence="6">
    <location>
        <begin position="821"/>
        <end position="844"/>
    </location>
</feature>
<keyword evidence="2" id="KW-1003">Cell membrane</keyword>
<feature type="transmembrane region" description="Helical" evidence="6">
    <location>
        <begin position="573"/>
        <end position="594"/>
    </location>
</feature>
<organism evidence="8 9">
    <name type="scientific">Ruminococcus albus SY3</name>
    <dbReference type="NCBI Taxonomy" id="1341156"/>
    <lineage>
        <taxon>Bacteria</taxon>
        <taxon>Bacillati</taxon>
        <taxon>Bacillota</taxon>
        <taxon>Clostridia</taxon>
        <taxon>Eubacteriales</taxon>
        <taxon>Oscillospiraceae</taxon>
        <taxon>Ruminococcus</taxon>
    </lineage>
</organism>
<evidence type="ECO:0000313" key="8">
    <source>
        <dbReference type="EMBL" id="EXM37750.1"/>
    </source>
</evidence>
<dbReference type="PATRIC" id="fig|1341156.4.peg.2711"/>
<evidence type="ECO:0000256" key="6">
    <source>
        <dbReference type="SAM" id="Phobius"/>
    </source>
</evidence>
<evidence type="ECO:0000256" key="3">
    <source>
        <dbReference type="ARBA" id="ARBA00022692"/>
    </source>
</evidence>
<feature type="transmembrane region" description="Helical" evidence="6">
    <location>
        <begin position="460"/>
        <end position="485"/>
    </location>
</feature>
<comment type="caution">
    <text evidence="8">The sequence shown here is derived from an EMBL/GenBank/DDBJ whole genome shotgun (WGS) entry which is preliminary data.</text>
</comment>
<dbReference type="RefSeq" id="WP_037289624.1">
    <property type="nucleotide sequence ID" value="NZ_JEOB01000004.1"/>
</dbReference>
<sequence length="904" mass="99708">MNRVLKKRLPRDLSAGIGRYTALILVIAMGIFLVLGIVGSAETVLHGTVEKRAEFNTEDGFFTVFLPLSDSEIDTLAEGGTEIQAEFYTDLSVDEDTVLRMFKNRENIDKIILDEGRLAEKAGECVLEKRYAAENGVKIGDSITAGGHGFTVTGIGTVPDYDQPKAKFSDTAVQSRYFGLIFVTDNCYEDIRAEGGLPAEEYVYAYKLGADVTDDDLKEKIRAVKLDHMKVEDKYFRETIDDILSDRRRIEDGVNSLTDGTAELSDGMAELDSHSAELKTASQQLVDAYFAQANEKLSAAGMKVTLTEENFAEELDGLIKISKSEELKNLKDSISGIIAYRDGLAEYTDAVGKAKEGSIELNSGAGELRDGIDELLDAAFDIEIGNLVSFVSRGDNERIEAAADDVIMDKNAGLAAGVIVLILFGYVISVFVVHRVESEAPVIGALYALGVKKKDLLRHYIALPTLIAFIGGVIGTALGFSPVGIGMRLQTSYGYFSLPRYDIFYAPYLLVYGLVLPPIISAIVNALVINSKLSRTALSLIKNEQSASNYRRFNIRSKNFMTLFRVRQMVRELRSAVTVILGMLVSLMVVMLGLDCMVMCQAVKHDNVADTQYGYMYLYKYPEKEVPAGGESAFIKTLSTDSTGHTLDVTVMGLNENSWYFDADPEKGVNKAVINNSLVQRFGYDIGDRVTFTDAAADRDYTFTVTDIAQYSPGFTIFMDIGSMRELFGEDEDYFNAVYSADELDIDAGRLYSVTTAADIEKSSGVFTEQMKPLVYTLLIAGTVIFVVVMYLMMGVMIDRSSFGISLMKIFGYRPKEVRRLYLNGNLIIVSVGGLICIPLAKFLMDCIYPSFIPNVACSMVLDFSPYLYLILYAAVLAVYFISTALLTGKLKRITPAEVLKNRE</sequence>
<feature type="domain" description="ABC3 transporter permease C-terminal" evidence="7">
    <location>
        <begin position="778"/>
        <end position="896"/>
    </location>
</feature>
<name>A0A011WL26_RUMAL</name>
<dbReference type="GO" id="GO:0005886">
    <property type="term" value="C:plasma membrane"/>
    <property type="evidence" value="ECO:0007669"/>
    <property type="project" value="UniProtKB-SubCell"/>
</dbReference>
<dbReference type="InterPro" id="IPR003838">
    <property type="entry name" value="ABC3_permease_C"/>
</dbReference>
<reference evidence="8 9" key="1">
    <citation type="submission" date="2013-06" db="EMBL/GenBank/DDBJ databases">
        <title>Rumen cellulosomics: divergent fiber-degrading strategies revealed by comparative genome-wide analysis of six Ruminococcal strains.</title>
        <authorList>
            <person name="Dassa B."/>
            <person name="Borovok I."/>
            <person name="Lamed R."/>
            <person name="Flint H."/>
            <person name="Yeoman C.J."/>
            <person name="White B."/>
            <person name="Bayer E.A."/>
        </authorList>
    </citation>
    <scope>NUCLEOTIDE SEQUENCE [LARGE SCALE GENOMIC DNA]</scope>
    <source>
        <strain evidence="8 9">SY3</strain>
    </source>
</reference>
<evidence type="ECO:0000313" key="9">
    <source>
        <dbReference type="Proteomes" id="UP000021369"/>
    </source>
</evidence>
<dbReference type="PANTHER" id="PTHR30287:SF1">
    <property type="entry name" value="INNER MEMBRANE PROTEIN"/>
    <property type="match status" value="1"/>
</dbReference>
<dbReference type="EMBL" id="JEOB01000004">
    <property type="protein sequence ID" value="EXM37750.1"/>
    <property type="molecule type" value="Genomic_DNA"/>
</dbReference>
<accession>A0A011WL26</accession>
<feature type="transmembrane region" description="Helical" evidence="6">
    <location>
        <begin position="774"/>
        <end position="800"/>
    </location>
</feature>
<evidence type="ECO:0000256" key="1">
    <source>
        <dbReference type="ARBA" id="ARBA00004651"/>
    </source>
</evidence>
<keyword evidence="5 6" id="KW-0472">Membrane</keyword>
<dbReference type="Proteomes" id="UP000021369">
    <property type="component" value="Unassembled WGS sequence"/>
</dbReference>
<gene>
    <name evidence="8" type="ORF">RASY3_15560</name>
</gene>
<feature type="transmembrane region" description="Helical" evidence="6">
    <location>
        <begin position="20"/>
        <end position="41"/>
    </location>
</feature>
<evidence type="ECO:0000256" key="2">
    <source>
        <dbReference type="ARBA" id="ARBA00022475"/>
    </source>
</evidence>
<dbReference type="PANTHER" id="PTHR30287">
    <property type="entry name" value="MEMBRANE COMPONENT OF PREDICTED ABC SUPERFAMILY METABOLITE UPTAKE TRANSPORTER"/>
    <property type="match status" value="1"/>
</dbReference>
<keyword evidence="4 6" id="KW-1133">Transmembrane helix</keyword>
<evidence type="ECO:0000256" key="4">
    <source>
        <dbReference type="ARBA" id="ARBA00022989"/>
    </source>
</evidence>
<evidence type="ECO:0000259" key="7">
    <source>
        <dbReference type="Pfam" id="PF02687"/>
    </source>
</evidence>
<evidence type="ECO:0000256" key="5">
    <source>
        <dbReference type="ARBA" id="ARBA00023136"/>
    </source>
</evidence>
<feature type="transmembrane region" description="Helical" evidence="6">
    <location>
        <begin position="412"/>
        <end position="433"/>
    </location>
</feature>
<dbReference type="Pfam" id="PF02687">
    <property type="entry name" value="FtsX"/>
    <property type="match status" value="1"/>
</dbReference>
<dbReference type="InterPro" id="IPR038766">
    <property type="entry name" value="Membrane_comp_ABC_pdt"/>
</dbReference>
<proteinExistence type="predicted"/>
<feature type="transmembrane region" description="Helical" evidence="6">
    <location>
        <begin position="505"/>
        <end position="529"/>
    </location>
</feature>
<dbReference type="OrthoDB" id="2934570at2"/>
<comment type="subcellular location">
    <subcellularLocation>
        <location evidence="1">Cell membrane</location>
        <topology evidence="1">Multi-pass membrane protein</topology>
    </subcellularLocation>
</comment>
<keyword evidence="9" id="KW-1185">Reference proteome</keyword>
<protein>
    <recommendedName>
        <fullName evidence="7">ABC3 transporter permease C-terminal domain-containing protein</fullName>
    </recommendedName>
</protein>
<keyword evidence="3 6" id="KW-0812">Transmembrane</keyword>